<name>A0AAW6TMT4_9FLAO</name>
<gene>
    <name evidence="1" type="ORF">QLS97_11490</name>
</gene>
<dbReference type="RefSeq" id="WP_282716810.1">
    <property type="nucleotide sequence ID" value="NZ_JASCRY010000003.1"/>
</dbReference>
<dbReference type="AlphaFoldDB" id="A0AAW6TMT4"/>
<evidence type="ECO:0000313" key="2">
    <source>
        <dbReference type="Proteomes" id="UP001228643"/>
    </source>
</evidence>
<accession>A0AAW6TMT4</accession>
<dbReference type="Proteomes" id="UP001228643">
    <property type="component" value="Unassembled WGS sequence"/>
</dbReference>
<organism evidence="1 2">
    <name type="scientific">Flavobacterium yafengii</name>
    <dbReference type="NCBI Taxonomy" id="3041253"/>
    <lineage>
        <taxon>Bacteria</taxon>
        <taxon>Pseudomonadati</taxon>
        <taxon>Bacteroidota</taxon>
        <taxon>Flavobacteriia</taxon>
        <taxon>Flavobacteriales</taxon>
        <taxon>Flavobacteriaceae</taxon>
        <taxon>Flavobacterium</taxon>
    </lineage>
</organism>
<keyword evidence="2" id="KW-1185">Reference proteome</keyword>
<proteinExistence type="predicted"/>
<sequence length="344" mass="40564">MAEYYGKVQKRMAYSREKLSSYLDPNCDKSDYHGIVQDLVNKVLSNETINLAEQEFVCSIIKNLRKENSFDLAYNIDDCKPCKDYNFRRRYMLYANDLNGHKSVVDFYGEVPNDKKNTDVKYLNKECLDWESYIKDKTNGGRLINYVAQETSAQIKIAKKNCEKLLIGSHYRDYLKKSLTLHGKYVYLLVKEFYQELGSDNQIIECNNEKILIDSFTYVHIMFRHYAEGIMSKNQLNKSYHFDENIGFKKIPNFLFDLLNCYKSLVISKQFNNQNIDFLINDKPYAIYLKPVIKNFKGKTQTKYLRVQTFFPIEEARELERIKTYITIKSDCGFDFLVKTSHSS</sequence>
<reference evidence="1 2" key="1">
    <citation type="submission" date="2023-04" db="EMBL/GenBank/DDBJ databases">
        <title>Two novel species of Flavobacterium.</title>
        <authorList>
            <person name="Liu Q."/>
            <person name="Xin Y.-H."/>
        </authorList>
    </citation>
    <scope>NUCLEOTIDE SEQUENCE [LARGE SCALE GENOMIC DNA]</scope>
    <source>
        <strain evidence="1 2">LB2P87</strain>
    </source>
</reference>
<evidence type="ECO:0000313" key="1">
    <source>
        <dbReference type="EMBL" id="MDI5950271.1"/>
    </source>
</evidence>
<dbReference type="EMBL" id="JASCRY010000003">
    <property type="protein sequence ID" value="MDI5950271.1"/>
    <property type="molecule type" value="Genomic_DNA"/>
</dbReference>
<comment type="caution">
    <text evidence="1">The sequence shown here is derived from an EMBL/GenBank/DDBJ whole genome shotgun (WGS) entry which is preliminary data.</text>
</comment>
<protein>
    <submittedName>
        <fullName evidence="1">Uncharacterized protein</fullName>
    </submittedName>
</protein>